<protein>
    <recommendedName>
        <fullName evidence="4">IgE-binding protein</fullName>
    </recommendedName>
</protein>
<accession>A0A507QMA6</accession>
<reference evidence="2 3" key="1">
    <citation type="submission" date="2019-06" db="EMBL/GenBank/DDBJ databases">
        <title>Wine fermentation using esterase from Monascus purpureus.</title>
        <authorList>
            <person name="Geng C."/>
            <person name="Zhang Y."/>
        </authorList>
    </citation>
    <scope>NUCLEOTIDE SEQUENCE [LARGE SCALE GENOMIC DNA]</scope>
    <source>
        <strain evidence="2">HQ1</strain>
    </source>
</reference>
<evidence type="ECO:0000256" key="1">
    <source>
        <dbReference type="SAM" id="SignalP"/>
    </source>
</evidence>
<dbReference type="PANTHER" id="PTHR42047:SF1">
    <property type="entry name" value="PROTEIN, PUTATIVE (AFU_ORTHOLOGUE AFUA_6G03560)-RELATED"/>
    <property type="match status" value="1"/>
</dbReference>
<evidence type="ECO:0000313" key="2">
    <source>
        <dbReference type="EMBL" id="TQB69636.1"/>
    </source>
</evidence>
<gene>
    <name evidence="2" type="ORF">MPDQ_001587</name>
</gene>
<dbReference type="EMBL" id="VIFY01000143">
    <property type="protein sequence ID" value="TQB69636.1"/>
    <property type="molecule type" value="Genomic_DNA"/>
</dbReference>
<name>A0A507QMA6_MONPU</name>
<dbReference type="PANTHER" id="PTHR42047">
    <property type="entry name" value="PROTEIN, PUTATIVE (AFU_ORTHOLOGUE AFUA_6G03560)-RELATED"/>
    <property type="match status" value="1"/>
</dbReference>
<keyword evidence="3" id="KW-1185">Reference proteome</keyword>
<dbReference type="InterPro" id="IPR052820">
    <property type="entry name" value="PhiA_domain"/>
</dbReference>
<feature type="chain" id="PRO_5021463249" description="IgE-binding protein" evidence="1">
    <location>
        <begin position="23"/>
        <end position="196"/>
    </location>
</feature>
<keyword evidence="1" id="KW-0732">Signal</keyword>
<dbReference type="Proteomes" id="UP000319663">
    <property type="component" value="Unassembled WGS sequence"/>
</dbReference>
<dbReference type="AlphaFoldDB" id="A0A507QMA6"/>
<comment type="caution">
    <text evidence="2">The sequence shown here is derived from an EMBL/GenBank/DDBJ whole genome shotgun (WGS) entry which is preliminary data.</text>
</comment>
<evidence type="ECO:0008006" key="4">
    <source>
        <dbReference type="Google" id="ProtNLM"/>
    </source>
</evidence>
<sequence length="196" mass="20361">MQLISSLAAAAALLGASVQAQSDSIVLGGLMSLRSLSPIHFGQVNAANGKFWIWGPGPKTYCPPQAGNCPTGNDTVISLSNDTGRASLYTLVPGGQNIYVAPDASLSFTEPHQEGVFPPGSILDGFSFTPAQHQDGVSLVNYNGNGSTGFTACPASGDYPWQIFAAVPSKSFSSECLPFGIQGGKVTSSPDVWEYI</sequence>
<organism evidence="2 3">
    <name type="scientific">Monascus purpureus</name>
    <name type="common">Red mold</name>
    <name type="synonym">Monascus anka</name>
    <dbReference type="NCBI Taxonomy" id="5098"/>
    <lineage>
        <taxon>Eukaryota</taxon>
        <taxon>Fungi</taxon>
        <taxon>Dikarya</taxon>
        <taxon>Ascomycota</taxon>
        <taxon>Pezizomycotina</taxon>
        <taxon>Eurotiomycetes</taxon>
        <taxon>Eurotiomycetidae</taxon>
        <taxon>Eurotiales</taxon>
        <taxon>Aspergillaceae</taxon>
        <taxon>Monascus</taxon>
    </lineage>
</organism>
<feature type="signal peptide" evidence="1">
    <location>
        <begin position="1"/>
        <end position="22"/>
    </location>
</feature>
<evidence type="ECO:0000313" key="3">
    <source>
        <dbReference type="Proteomes" id="UP000319663"/>
    </source>
</evidence>
<proteinExistence type="predicted"/>
<dbReference type="STRING" id="5098.A0A507QMA6"/>